<dbReference type="EMBL" id="BAAAYX010000002">
    <property type="protein sequence ID" value="GAA3696071.1"/>
    <property type="molecule type" value="Genomic_DNA"/>
</dbReference>
<dbReference type="Pfam" id="PF07702">
    <property type="entry name" value="UTRA"/>
    <property type="match status" value="1"/>
</dbReference>
<dbReference type="SUPFAM" id="SSF46785">
    <property type="entry name" value="Winged helix' DNA-binding domain"/>
    <property type="match status" value="1"/>
</dbReference>
<dbReference type="SMART" id="SM00345">
    <property type="entry name" value="HTH_GNTR"/>
    <property type="match status" value="1"/>
</dbReference>
<dbReference type="PRINTS" id="PR00035">
    <property type="entry name" value="HTHGNTR"/>
</dbReference>
<proteinExistence type="predicted"/>
<dbReference type="CDD" id="cd07377">
    <property type="entry name" value="WHTH_GntR"/>
    <property type="match status" value="1"/>
</dbReference>
<dbReference type="Gene3D" id="3.40.1410.10">
    <property type="entry name" value="Chorismate lyase-like"/>
    <property type="match status" value="1"/>
</dbReference>
<dbReference type="PROSITE" id="PS50949">
    <property type="entry name" value="HTH_GNTR"/>
    <property type="match status" value="1"/>
</dbReference>
<dbReference type="InterPro" id="IPR028978">
    <property type="entry name" value="Chorismate_lyase_/UTRA_dom_sf"/>
</dbReference>
<dbReference type="SUPFAM" id="SSF64288">
    <property type="entry name" value="Chorismate lyase-like"/>
    <property type="match status" value="1"/>
</dbReference>
<evidence type="ECO:0000256" key="3">
    <source>
        <dbReference type="ARBA" id="ARBA00023163"/>
    </source>
</evidence>
<keyword evidence="1" id="KW-0805">Transcription regulation</keyword>
<accession>A0ABP7CXC7</accession>
<dbReference type="Proteomes" id="UP001500051">
    <property type="component" value="Unassembled WGS sequence"/>
</dbReference>
<keyword evidence="3" id="KW-0804">Transcription</keyword>
<dbReference type="Gene3D" id="1.10.10.10">
    <property type="entry name" value="Winged helix-like DNA-binding domain superfamily/Winged helix DNA-binding domain"/>
    <property type="match status" value="1"/>
</dbReference>
<evidence type="ECO:0000259" key="4">
    <source>
        <dbReference type="PROSITE" id="PS50949"/>
    </source>
</evidence>
<sequence>MSEPSATRELDITLERNSPVPLYYQLAQSIERAINDGVLAPGDRLENELSLTTRLGLSRPTARQAIQELVNKGLLVRKRGVGTQVVRSQFSRDERLTSLNADLVQAGKVPSTQLLGFTVGPLDPDVASALDAAEITDQEFIRVRRLRLADEVPLAILTNYLPASFELSREALEHRSLYATLQSLGVNLKIAHQRISARLMTDDEAELLDEEVPSACLTVDRITYDDTGRFVEFGRHVYRAAQYSIQSNLMV</sequence>
<comment type="caution">
    <text evidence="5">The sequence shown here is derived from an EMBL/GenBank/DDBJ whole genome shotgun (WGS) entry which is preliminary data.</text>
</comment>
<evidence type="ECO:0000313" key="6">
    <source>
        <dbReference type="Proteomes" id="UP001500051"/>
    </source>
</evidence>
<evidence type="ECO:0000256" key="2">
    <source>
        <dbReference type="ARBA" id="ARBA00023125"/>
    </source>
</evidence>
<name>A0ABP7CXC7_9ACTN</name>
<dbReference type="SMART" id="SM00866">
    <property type="entry name" value="UTRA"/>
    <property type="match status" value="1"/>
</dbReference>
<feature type="domain" description="HTH gntR-type" evidence="4">
    <location>
        <begin position="20"/>
        <end position="88"/>
    </location>
</feature>
<dbReference type="PANTHER" id="PTHR44846">
    <property type="entry name" value="MANNOSYL-D-GLYCERATE TRANSPORT/METABOLISM SYSTEM REPRESSOR MNGR-RELATED"/>
    <property type="match status" value="1"/>
</dbReference>
<protein>
    <submittedName>
        <fullName evidence="5">GntR family transcriptional regulator</fullName>
    </submittedName>
</protein>
<organism evidence="5 6">
    <name type="scientific">Microlunatus aurantiacus</name>
    <dbReference type="NCBI Taxonomy" id="446786"/>
    <lineage>
        <taxon>Bacteria</taxon>
        <taxon>Bacillati</taxon>
        <taxon>Actinomycetota</taxon>
        <taxon>Actinomycetes</taxon>
        <taxon>Propionibacteriales</taxon>
        <taxon>Propionibacteriaceae</taxon>
        <taxon>Microlunatus</taxon>
    </lineage>
</organism>
<dbReference type="PANTHER" id="PTHR44846:SF17">
    <property type="entry name" value="GNTR-FAMILY TRANSCRIPTIONAL REGULATOR"/>
    <property type="match status" value="1"/>
</dbReference>
<dbReference type="InterPro" id="IPR036390">
    <property type="entry name" value="WH_DNA-bd_sf"/>
</dbReference>
<dbReference type="InterPro" id="IPR050679">
    <property type="entry name" value="Bact_HTH_transcr_reg"/>
</dbReference>
<gene>
    <name evidence="5" type="ORF">GCM10022204_10030</name>
</gene>
<evidence type="ECO:0000313" key="5">
    <source>
        <dbReference type="EMBL" id="GAA3696071.1"/>
    </source>
</evidence>
<dbReference type="Pfam" id="PF00392">
    <property type="entry name" value="GntR"/>
    <property type="match status" value="1"/>
</dbReference>
<dbReference type="InterPro" id="IPR011663">
    <property type="entry name" value="UTRA"/>
</dbReference>
<reference evidence="6" key="1">
    <citation type="journal article" date="2019" name="Int. J. Syst. Evol. Microbiol.">
        <title>The Global Catalogue of Microorganisms (GCM) 10K type strain sequencing project: providing services to taxonomists for standard genome sequencing and annotation.</title>
        <authorList>
            <consortium name="The Broad Institute Genomics Platform"/>
            <consortium name="The Broad Institute Genome Sequencing Center for Infectious Disease"/>
            <person name="Wu L."/>
            <person name="Ma J."/>
        </authorList>
    </citation>
    <scope>NUCLEOTIDE SEQUENCE [LARGE SCALE GENOMIC DNA]</scope>
    <source>
        <strain evidence="6">JCM 16548</strain>
    </source>
</reference>
<dbReference type="InterPro" id="IPR036388">
    <property type="entry name" value="WH-like_DNA-bd_sf"/>
</dbReference>
<dbReference type="InterPro" id="IPR000524">
    <property type="entry name" value="Tscrpt_reg_HTH_GntR"/>
</dbReference>
<keyword evidence="2" id="KW-0238">DNA-binding</keyword>
<keyword evidence="6" id="KW-1185">Reference proteome</keyword>
<evidence type="ECO:0000256" key="1">
    <source>
        <dbReference type="ARBA" id="ARBA00023015"/>
    </source>
</evidence>
<dbReference type="RefSeq" id="WP_344811166.1">
    <property type="nucleotide sequence ID" value="NZ_BAAAYX010000002.1"/>
</dbReference>